<proteinExistence type="predicted"/>
<sequence>MIYKLIGIFGLLFLVIGAVDYALWVEGITNVGIGNFISIPSL</sequence>
<dbReference type="AlphaFoldDB" id="A0A382XHV6"/>
<feature type="non-terminal residue" evidence="1">
    <location>
        <position position="42"/>
    </location>
</feature>
<dbReference type="EMBL" id="UINC01167415">
    <property type="protein sequence ID" value="SVD69918.1"/>
    <property type="molecule type" value="Genomic_DNA"/>
</dbReference>
<name>A0A382XHV6_9ZZZZ</name>
<protein>
    <submittedName>
        <fullName evidence="1">Uncharacterized protein</fullName>
    </submittedName>
</protein>
<gene>
    <name evidence="1" type="ORF">METZ01_LOCUS422772</name>
</gene>
<evidence type="ECO:0000313" key="1">
    <source>
        <dbReference type="EMBL" id="SVD69918.1"/>
    </source>
</evidence>
<reference evidence="1" key="1">
    <citation type="submission" date="2018-05" db="EMBL/GenBank/DDBJ databases">
        <authorList>
            <person name="Lanie J.A."/>
            <person name="Ng W.-L."/>
            <person name="Kazmierczak K.M."/>
            <person name="Andrzejewski T.M."/>
            <person name="Davidsen T.M."/>
            <person name="Wayne K.J."/>
            <person name="Tettelin H."/>
            <person name="Glass J.I."/>
            <person name="Rusch D."/>
            <person name="Podicherti R."/>
            <person name="Tsui H.-C.T."/>
            <person name="Winkler M.E."/>
        </authorList>
    </citation>
    <scope>NUCLEOTIDE SEQUENCE</scope>
</reference>
<accession>A0A382XHV6</accession>
<organism evidence="1">
    <name type="scientific">marine metagenome</name>
    <dbReference type="NCBI Taxonomy" id="408172"/>
    <lineage>
        <taxon>unclassified sequences</taxon>
        <taxon>metagenomes</taxon>
        <taxon>ecological metagenomes</taxon>
    </lineage>
</organism>